<dbReference type="HOGENOM" id="CLU_2450041_0_0_9"/>
<dbReference type="RefSeq" id="WP_010778494.1">
    <property type="nucleotide sequence ID" value="NZ_ASWH01000002.1"/>
</dbReference>
<accession>R2Y932</accession>
<reference evidence="2 4" key="2">
    <citation type="submission" date="2013-03" db="EMBL/GenBank/DDBJ databases">
        <title>The Genome Sequence of Enterococcus gilvus ATCC BAA-350 (PacBio/Illumina hybrid assembly).</title>
        <authorList>
            <consortium name="The Broad Institute Genomics Platform"/>
            <consortium name="The Broad Institute Genome Sequencing Center for Infectious Disease"/>
            <person name="Earl A."/>
            <person name="Russ C."/>
            <person name="Gilmore M."/>
            <person name="Surin D."/>
            <person name="Walker B."/>
            <person name="Young S."/>
            <person name="Zeng Q."/>
            <person name="Gargeya S."/>
            <person name="Fitzgerald M."/>
            <person name="Haas B."/>
            <person name="Abouelleil A."/>
            <person name="Allen A.W."/>
            <person name="Alvarado L."/>
            <person name="Arachchi H.M."/>
            <person name="Berlin A.M."/>
            <person name="Chapman S.B."/>
            <person name="Gainer-Dewar J."/>
            <person name="Goldberg J."/>
            <person name="Griggs A."/>
            <person name="Gujja S."/>
            <person name="Hansen M."/>
            <person name="Howarth C."/>
            <person name="Imamovic A."/>
            <person name="Ireland A."/>
            <person name="Larimer J."/>
            <person name="McCowan C."/>
            <person name="Murphy C."/>
            <person name="Pearson M."/>
            <person name="Poon T.W."/>
            <person name="Priest M."/>
            <person name="Roberts A."/>
            <person name="Saif S."/>
            <person name="Shea T."/>
            <person name="Sisk P."/>
            <person name="Sykes S."/>
            <person name="Wortman J."/>
            <person name="Nusbaum C."/>
            <person name="Birren B."/>
        </authorList>
    </citation>
    <scope>NUCLEOTIDE SEQUENCE [LARGE SCALE GENOMIC DNA]</scope>
    <source>
        <strain evidence="2 4">ATCC BAA-350</strain>
    </source>
</reference>
<gene>
    <name evidence="2" type="ORF">I592_03404</name>
    <name evidence="1" type="ORF">UKC_00043</name>
</gene>
<dbReference type="Proteomes" id="UP000014160">
    <property type="component" value="Unassembled WGS sequence"/>
</dbReference>
<evidence type="ECO:0000313" key="1">
    <source>
        <dbReference type="EMBL" id="EOI58857.1"/>
    </source>
</evidence>
<evidence type="ECO:0000313" key="3">
    <source>
        <dbReference type="Proteomes" id="UP000013750"/>
    </source>
</evidence>
<name>R2Y932_9ENTE</name>
<dbReference type="Proteomes" id="UP000013750">
    <property type="component" value="Unassembled WGS sequence"/>
</dbReference>
<evidence type="ECO:0000313" key="2">
    <source>
        <dbReference type="EMBL" id="EOW79266.1"/>
    </source>
</evidence>
<dbReference type="EMBL" id="ASWH01000002">
    <property type="protein sequence ID" value="EOW79266.1"/>
    <property type="molecule type" value="Genomic_DNA"/>
</dbReference>
<dbReference type="AlphaFoldDB" id="R2Y932"/>
<sequence>MRRTQYLVKILVEEKLPANDFRESHNIYSFSFVSSKHHRPCIGLEKEIRELLWKPFYERYFTGGRYIIDMTARSIAQTKDIKIPKKYRC</sequence>
<dbReference type="EMBL" id="AJDQ01000002">
    <property type="protein sequence ID" value="EOI58857.1"/>
    <property type="molecule type" value="Genomic_DNA"/>
</dbReference>
<evidence type="ECO:0000313" key="4">
    <source>
        <dbReference type="Proteomes" id="UP000014160"/>
    </source>
</evidence>
<protein>
    <submittedName>
        <fullName evidence="1">Uncharacterized protein</fullName>
    </submittedName>
</protein>
<reference evidence="1 3" key="1">
    <citation type="submission" date="2013-02" db="EMBL/GenBank/DDBJ databases">
        <title>The Genome Sequence of Enterococcus gilvus ATCC BAA-350.</title>
        <authorList>
            <consortium name="The Broad Institute Genome Sequencing Platform"/>
            <consortium name="The Broad Institute Genome Sequencing Center for Infectious Disease"/>
            <person name="Earl A.M."/>
            <person name="Gilmore M.S."/>
            <person name="Lebreton F."/>
            <person name="Walker B."/>
            <person name="Young S.K."/>
            <person name="Zeng Q."/>
            <person name="Gargeya S."/>
            <person name="Fitzgerald M."/>
            <person name="Haas B."/>
            <person name="Abouelleil A."/>
            <person name="Alvarado L."/>
            <person name="Arachchi H.M."/>
            <person name="Berlin A.M."/>
            <person name="Chapman S.B."/>
            <person name="Dewar J."/>
            <person name="Goldberg J."/>
            <person name="Griggs A."/>
            <person name="Gujja S."/>
            <person name="Hansen M."/>
            <person name="Howarth C."/>
            <person name="Imamovic A."/>
            <person name="Larimer J."/>
            <person name="McCowan C."/>
            <person name="Murphy C."/>
            <person name="Neiman D."/>
            <person name="Pearson M."/>
            <person name="Priest M."/>
            <person name="Roberts A."/>
            <person name="Saif S."/>
            <person name="Shea T."/>
            <person name="Sisk P."/>
            <person name="Sykes S."/>
            <person name="Wortman J."/>
            <person name="Nusbaum C."/>
            <person name="Birren B."/>
        </authorList>
    </citation>
    <scope>NUCLEOTIDE SEQUENCE [LARGE SCALE GENOMIC DNA]</scope>
    <source>
        <strain evidence="1 3">ATCC BAA-350</strain>
    </source>
</reference>
<dbReference type="OrthoDB" id="9957406at2"/>
<organism evidence="1 3">
    <name type="scientific">Enterococcus gilvus ATCC BAA-350</name>
    <dbReference type="NCBI Taxonomy" id="1158614"/>
    <lineage>
        <taxon>Bacteria</taxon>
        <taxon>Bacillati</taxon>
        <taxon>Bacillota</taxon>
        <taxon>Bacilli</taxon>
        <taxon>Lactobacillales</taxon>
        <taxon>Enterococcaceae</taxon>
        <taxon>Enterococcus</taxon>
    </lineage>
</organism>
<proteinExistence type="predicted"/>
<keyword evidence="4" id="KW-1185">Reference proteome</keyword>
<comment type="caution">
    <text evidence="1">The sequence shown here is derived from an EMBL/GenBank/DDBJ whole genome shotgun (WGS) entry which is preliminary data.</text>
</comment>